<dbReference type="PANTHER" id="PTHR48050:SF13">
    <property type="entry name" value="STEROL 3-BETA-GLUCOSYLTRANSFERASE UGT80A2"/>
    <property type="match status" value="1"/>
</dbReference>
<dbReference type="GO" id="GO:0008194">
    <property type="term" value="F:UDP-glycosyltransferase activity"/>
    <property type="evidence" value="ECO:0007669"/>
    <property type="project" value="InterPro"/>
</dbReference>
<name>A0A345NP62_9MICO</name>
<accession>A0A345NP62</accession>
<dbReference type="InterPro" id="IPR002213">
    <property type="entry name" value="UDP_glucos_trans"/>
</dbReference>
<dbReference type="SUPFAM" id="SSF53756">
    <property type="entry name" value="UDP-Glycosyltransferase/glycogen phosphorylase"/>
    <property type="match status" value="1"/>
</dbReference>
<dbReference type="InterPro" id="IPR050426">
    <property type="entry name" value="Glycosyltransferase_28"/>
</dbReference>
<dbReference type="InterPro" id="IPR010610">
    <property type="entry name" value="EryCIII-like_C"/>
</dbReference>
<dbReference type="GO" id="GO:0016758">
    <property type="term" value="F:hexosyltransferase activity"/>
    <property type="evidence" value="ECO:0007669"/>
    <property type="project" value="UniProtKB-ARBA"/>
</dbReference>
<dbReference type="OrthoDB" id="6620093at2"/>
<keyword evidence="3" id="KW-1185">Reference proteome</keyword>
<dbReference type="Proteomes" id="UP000253790">
    <property type="component" value="Chromosome"/>
</dbReference>
<organism evidence="2 3">
    <name type="scientific">Ornithinimicrobium avium</name>
    <dbReference type="NCBI Taxonomy" id="2283195"/>
    <lineage>
        <taxon>Bacteria</taxon>
        <taxon>Bacillati</taxon>
        <taxon>Actinomycetota</taxon>
        <taxon>Actinomycetes</taxon>
        <taxon>Micrococcales</taxon>
        <taxon>Ornithinimicrobiaceae</taxon>
        <taxon>Ornithinimicrobium</taxon>
    </lineage>
</organism>
<dbReference type="AlphaFoldDB" id="A0A345NP62"/>
<evidence type="ECO:0000259" key="1">
    <source>
        <dbReference type="Pfam" id="PF06722"/>
    </source>
</evidence>
<dbReference type="PANTHER" id="PTHR48050">
    <property type="entry name" value="STEROL 3-BETA-GLUCOSYLTRANSFERASE"/>
    <property type="match status" value="1"/>
</dbReference>
<sequence length="418" mass="45262">MRVLALSSPIYAHTANAAPFLAGLATRGAEVHWGQADELRDLAPRSPAHRWDTGPTRSFTSRAGRLREVSQRYSWLLQDASGRLRRSRELVRSLRPDVVLTDSLGYAAALAAEREGVPWVSFGDGPLHFPDEHTPPFGAGLPYRTERPWVWRNRVVQAASRGVIMRRTQTAYDALRLEVGLPPGQVPVLEAVLSPFLHLHCGAPELEYPRRALPDHVHFVGALRPPAPRDWERPDWWEEVVDGGLVLATQGTLRADPREVLAPVLTVLARSGRPGVLTTGAGDPAALGGPGLLPPPGRVTVTDFVPYEELLPHVRLFVTNGGWTGAVLALGHGVPVLQVGRTEEKADVGRRVEWAGAGMHLPSPGRADDPRPLRRAVEHVAEDPGIRAGAARVAASLARRDPGRDGAALIDALVSRLG</sequence>
<reference evidence="2 3" key="1">
    <citation type="submission" date="2018-07" db="EMBL/GenBank/DDBJ databases">
        <title>Complete genome sequencing of Ornithinimicrobium sp. AMA3305.</title>
        <authorList>
            <person name="Bae J.-W."/>
        </authorList>
    </citation>
    <scope>NUCLEOTIDE SEQUENCE [LARGE SCALE GENOMIC DNA]</scope>
    <source>
        <strain evidence="2 3">AMA3305</strain>
    </source>
</reference>
<dbReference type="EMBL" id="CP031229">
    <property type="protein sequence ID" value="AXH96820.1"/>
    <property type="molecule type" value="Genomic_DNA"/>
</dbReference>
<dbReference type="KEGG" id="orn:DV701_12465"/>
<dbReference type="GO" id="GO:0017000">
    <property type="term" value="P:antibiotic biosynthetic process"/>
    <property type="evidence" value="ECO:0007669"/>
    <property type="project" value="UniProtKB-ARBA"/>
</dbReference>
<gene>
    <name evidence="2" type="ORF">DV701_12465</name>
</gene>
<dbReference type="RefSeq" id="WP_114928677.1">
    <property type="nucleotide sequence ID" value="NZ_CP031229.1"/>
</dbReference>
<dbReference type="Gene3D" id="3.40.50.2000">
    <property type="entry name" value="Glycogen Phosphorylase B"/>
    <property type="match status" value="2"/>
</dbReference>
<dbReference type="CDD" id="cd03784">
    <property type="entry name" value="GT1_Gtf-like"/>
    <property type="match status" value="1"/>
</dbReference>
<feature type="domain" description="Erythromycin biosynthesis protein CIII-like C-terminal" evidence="1">
    <location>
        <begin position="296"/>
        <end position="398"/>
    </location>
</feature>
<proteinExistence type="predicted"/>
<keyword evidence="2" id="KW-0808">Transferase</keyword>
<protein>
    <submittedName>
        <fullName evidence="2">Glycosyltransferase</fullName>
    </submittedName>
</protein>
<evidence type="ECO:0000313" key="3">
    <source>
        <dbReference type="Proteomes" id="UP000253790"/>
    </source>
</evidence>
<evidence type="ECO:0000313" key="2">
    <source>
        <dbReference type="EMBL" id="AXH96820.1"/>
    </source>
</evidence>
<dbReference type="Pfam" id="PF06722">
    <property type="entry name" value="EryCIII-like_C"/>
    <property type="match status" value="1"/>
</dbReference>